<proteinExistence type="predicted"/>
<sequence length="63" mass="7464">MILLLLLIIHVPQCGTMFHVMVQNYYNMWKNLVNRFKKQNHVFSIKQNTGTAEIPELTFGRRS</sequence>
<dbReference type="AlphaFoldDB" id="A0A395V6S8"/>
<dbReference type="Proteomes" id="UP000266172">
    <property type="component" value="Unassembled WGS sequence"/>
</dbReference>
<comment type="caution">
    <text evidence="1">The sequence shown here is derived from an EMBL/GenBank/DDBJ whole genome shotgun (WGS) entry which is preliminary data.</text>
</comment>
<gene>
    <name evidence="1" type="ORF">DWX93_09115</name>
</gene>
<name>A0A395V6S8_9FIRM</name>
<reference evidence="1 2" key="1">
    <citation type="submission" date="2018-08" db="EMBL/GenBank/DDBJ databases">
        <title>A genome reference for cultivated species of the human gut microbiota.</title>
        <authorList>
            <person name="Zou Y."/>
            <person name="Xue W."/>
            <person name="Luo G."/>
        </authorList>
    </citation>
    <scope>NUCLEOTIDE SEQUENCE [LARGE SCALE GENOMIC DNA]</scope>
    <source>
        <strain evidence="1 2">AF22-12AC</strain>
    </source>
</reference>
<protein>
    <submittedName>
        <fullName evidence="1">Uncharacterized protein</fullName>
    </submittedName>
</protein>
<organism evidence="1 2">
    <name type="scientific">Roseburia hominis</name>
    <dbReference type="NCBI Taxonomy" id="301301"/>
    <lineage>
        <taxon>Bacteria</taxon>
        <taxon>Bacillati</taxon>
        <taxon>Bacillota</taxon>
        <taxon>Clostridia</taxon>
        <taxon>Lachnospirales</taxon>
        <taxon>Lachnospiraceae</taxon>
        <taxon>Roseburia</taxon>
    </lineage>
</organism>
<accession>A0A395V6S8</accession>
<evidence type="ECO:0000313" key="1">
    <source>
        <dbReference type="EMBL" id="RGS40579.1"/>
    </source>
</evidence>
<evidence type="ECO:0000313" key="2">
    <source>
        <dbReference type="Proteomes" id="UP000266172"/>
    </source>
</evidence>
<dbReference type="EMBL" id="QRVL01000006">
    <property type="protein sequence ID" value="RGS40579.1"/>
    <property type="molecule type" value="Genomic_DNA"/>
</dbReference>